<dbReference type="OrthoDB" id="947434at2"/>
<evidence type="ECO:0000259" key="2">
    <source>
        <dbReference type="Pfam" id="PF13568"/>
    </source>
</evidence>
<dbReference type="Proteomes" id="UP000323082">
    <property type="component" value="Unassembled WGS sequence"/>
</dbReference>
<feature type="domain" description="Outer membrane protein beta-barrel" evidence="2">
    <location>
        <begin position="17"/>
        <end position="177"/>
    </location>
</feature>
<accession>A0A5B2TPP0</accession>
<keyword evidence="1" id="KW-0732">Signal</keyword>
<comment type="caution">
    <text evidence="3">The sequence shown here is derived from an EMBL/GenBank/DDBJ whole genome shotgun (WGS) entry which is preliminary data.</text>
</comment>
<dbReference type="AlphaFoldDB" id="A0A5B2TPP0"/>
<dbReference type="RefSeq" id="WP_149835511.1">
    <property type="nucleotide sequence ID" value="NZ_VUNZ01000005.1"/>
</dbReference>
<reference evidence="3 4" key="1">
    <citation type="journal article" date="2015" name="Int. J. Syst. Evol. Microbiol.">
        <title>Chryseobacterium sediminis sp. nov., isolated from a river sediment.</title>
        <authorList>
            <person name="Kampfer P."/>
            <person name="Busse H.J."/>
            <person name="McInroy J.A."/>
            <person name="Glaeser S.P."/>
        </authorList>
    </citation>
    <scope>NUCLEOTIDE SEQUENCE [LARGE SCALE GENOMIC DNA]</scope>
    <source>
        <strain evidence="3 4">IMT-174</strain>
    </source>
</reference>
<feature type="signal peptide" evidence="1">
    <location>
        <begin position="1"/>
        <end position="18"/>
    </location>
</feature>
<name>A0A5B2TPP0_9FLAO</name>
<proteinExistence type="predicted"/>
<evidence type="ECO:0000313" key="4">
    <source>
        <dbReference type="Proteomes" id="UP000323082"/>
    </source>
</evidence>
<gene>
    <name evidence="3" type="ORF">FW780_20780</name>
</gene>
<dbReference type="EMBL" id="VUNZ01000005">
    <property type="protein sequence ID" value="KAA2216244.1"/>
    <property type="molecule type" value="Genomic_DNA"/>
</dbReference>
<dbReference type="Pfam" id="PF13568">
    <property type="entry name" value="OMP_b-brl_2"/>
    <property type="match status" value="1"/>
</dbReference>
<protein>
    <submittedName>
        <fullName evidence="3">PorT family protein</fullName>
    </submittedName>
</protein>
<dbReference type="InterPro" id="IPR025665">
    <property type="entry name" value="Beta-barrel_OMP_2"/>
</dbReference>
<evidence type="ECO:0000313" key="3">
    <source>
        <dbReference type="EMBL" id="KAA2216244.1"/>
    </source>
</evidence>
<organism evidence="3 4">
    <name type="scientific">Chryseobacterium sediminis</name>
    <dbReference type="NCBI Taxonomy" id="1679494"/>
    <lineage>
        <taxon>Bacteria</taxon>
        <taxon>Pseudomonadati</taxon>
        <taxon>Bacteroidota</taxon>
        <taxon>Flavobacteriia</taxon>
        <taxon>Flavobacteriales</taxon>
        <taxon>Weeksellaceae</taxon>
        <taxon>Chryseobacterium group</taxon>
        <taxon>Chryseobacterium</taxon>
    </lineage>
</organism>
<evidence type="ECO:0000256" key="1">
    <source>
        <dbReference type="SAM" id="SignalP"/>
    </source>
</evidence>
<feature type="chain" id="PRO_5022946162" evidence="1">
    <location>
        <begin position="19"/>
        <end position="199"/>
    </location>
</feature>
<sequence>MKKIYFLLFALFTGLSFAQVTFNPGIRVGANISHISDGPAYESYYYNDNQGYHYGANAYDIKSKVDFYIGFQANIRFAKFYALQPEIYYTRQGARLESQNPAVSSKTATLSYVGGAVVNKFYFEKFNIHFGPTLELLTDHKNIESPIDGDLGLLFGAGYDITKNIGVEARIKKGFVHINNDNTNVTFQAGMYYTFNLKK</sequence>